<protein>
    <submittedName>
        <fullName evidence="2">Uncharacterized protein</fullName>
    </submittedName>
</protein>
<evidence type="ECO:0000313" key="3">
    <source>
        <dbReference type="Proteomes" id="UP000053660"/>
    </source>
</evidence>
<keyword evidence="1" id="KW-0812">Transmembrane</keyword>
<gene>
    <name evidence="2" type="ORF">OESDEN_24701</name>
</gene>
<keyword evidence="1" id="KW-1133">Transmembrane helix</keyword>
<dbReference type="AlphaFoldDB" id="A0A0B1RRM0"/>
<dbReference type="Proteomes" id="UP000053660">
    <property type="component" value="Unassembled WGS sequence"/>
</dbReference>
<keyword evidence="3" id="KW-1185">Reference proteome</keyword>
<proteinExistence type="predicted"/>
<evidence type="ECO:0000256" key="1">
    <source>
        <dbReference type="SAM" id="Phobius"/>
    </source>
</evidence>
<accession>A0A0B1RRM0</accession>
<dbReference type="EMBL" id="KN612503">
    <property type="protein sequence ID" value="KHJ75683.1"/>
    <property type="molecule type" value="Genomic_DNA"/>
</dbReference>
<sequence length="511" mass="57457">MFAAPSIGKLASQCILRESRDAELLEEVDEDDLVLITGLSPERTPKPSRTTIVSTAVALVSCAVAVQSFAFLVILGIIAVSGYLTKMATEWRLKAFVRKMDELDVTARRANRAMLQREMVSFGLGLSTSQALSACRLHLFLFCRKNIFYMTSLAQHLVSADFMSEERRRLMSNFYTDEMRDLLHSDASLDSPHVTQGGITVAVLASSRFAWRVVEKGVQTLLDLFVLHRSEVLRLLVLYLYRSSLPSAIPLIFRMLFVYYHEVDLLIEQLNALTNTLSRRRPEQPRTRPQVEMIKMNELDEVALSLEDIINGITRKELTKDEVRTALQRVLSMKIFASPGVGVNVKEPAEEVELTDKSYAPKAKALINNLAAEAPLCDEVYEVIASHEGDNERDAFTFEDECTLQKSRELMDDLRMALAGRATEFAARERRALAAFYGVSDAELEKLEKEQEGIAGDTFYEFPDDRTDPEIEASYPEKTFEEVGARTLPSDLLAALRMRSVAEETIGDVDD</sequence>
<reference evidence="2 3" key="1">
    <citation type="submission" date="2014-03" db="EMBL/GenBank/DDBJ databases">
        <title>Draft genome of the hookworm Oesophagostomum dentatum.</title>
        <authorList>
            <person name="Mitreva M."/>
        </authorList>
    </citation>
    <scope>NUCLEOTIDE SEQUENCE [LARGE SCALE GENOMIC DNA]</scope>
    <source>
        <strain evidence="2 3">OD-Hann</strain>
    </source>
</reference>
<keyword evidence="1" id="KW-0472">Membrane</keyword>
<evidence type="ECO:0000313" key="2">
    <source>
        <dbReference type="EMBL" id="KHJ75683.1"/>
    </source>
</evidence>
<name>A0A0B1RRM0_OESDE</name>
<dbReference type="OrthoDB" id="5847802at2759"/>
<organism evidence="2 3">
    <name type="scientific">Oesophagostomum dentatum</name>
    <name type="common">Nodular worm</name>
    <dbReference type="NCBI Taxonomy" id="61180"/>
    <lineage>
        <taxon>Eukaryota</taxon>
        <taxon>Metazoa</taxon>
        <taxon>Ecdysozoa</taxon>
        <taxon>Nematoda</taxon>
        <taxon>Chromadorea</taxon>
        <taxon>Rhabditida</taxon>
        <taxon>Rhabditina</taxon>
        <taxon>Rhabditomorpha</taxon>
        <taxon>Strongyloidea</taxon>
        <taxon>Strongylidae</taxon>
        <taxon>Oesophagostomum</taxon>
    </lineage>
</organism>
<feature type="transmembrane region" description="Helical" evidence="1">
    <location>
        <begin position="56"/>
        <end position="84"/>
    </location>
</feature>